<feature type="transmembrane region" description="Helical" evidence="1">
    <location>
        <begin position="6"/>
        <end position="24"/>
    </location>
</feature>
<dbReference type="OrthoDB" id="9987893at2"/>
<sequence length="84" mass="9583">MFGKNTSRWFGFLILLMLALRFGYKYYRSQQRPAYETQMETLKAKNQALLQAIRADQDAQRAAGRVPIRADSAVLAADSARRAE</sequence>
<keyword evidence="1" id="KW-0812">Transmembrane</keyword>
<dbReference type="EMBL" id="RCYZ01000009">
    <property type="protein sequence ID" value="TPG62262.1"/>
    <property type="molecule type" value="Genomic_DNA"/>
</dbReference>
<dbReference type="RefSeq" id="WP_140469002.1">
    <property type="nucleotide sequence ID" value="NZ_RCYZ01000009.1"/>
</dbReference>
<keyword evidence="3" id="KW-1185">Reference proteome</keyword>
<organism evidence="2 3">
    <name type="scientific">Hymenobacter nivis</name>
    <dbReference type="NCBI Taxonomy" id="1850093"/>
    <lineage>
        <taxon>Bacteria</taxon>
        <taxon>Pseudomonadati</taxon>
        <taxon>Bacteroidota</taxon>
        <taxon>Cytophagia</taxon>
        <taxon>Cytophagales</taxon>
        <taxon>Hymenobacteraceae</taxon>
        <taxon>Hymenobacter</taxon>
    </lineage>
</organism>
<gene>
    <name evidence="2" type="ORF">EAH73_18855</name>
</gene>
<protein>
    <submittedName>
        <fullName evidence="2">Uncharacterized protein</fullName>
    </submittedName>
</protein>
<reference evidence="2 3" key="1">
    <citation type="journal article" date="2019" name="Environ. Microbiol.">
        <title>Species interactions and distinct microbial communities in high Arctic permafrost affected cryosols are associated with the CH4 and CO2 gas fluxes.</title>
        <authorList>
            <person name="Altshuler I."/>
            <person name="Hamel J."/>
            <person name="Turney S."/>
            <person name="Magnuson E."/>
            <person name="Levesque R."/>
            <person name="Greer C."/>
            <person name="Whyte L.G."/>
        </authorList>
    </citation>
    <scope>NUCLEOTIDE SEQUENCE [LARGE SCALE GENOMIC DNA]</scope>
    <source>
        <strain evidence="2 3">S9.2P</strain>
    </source>
</reference>
<dbReference type="Proteomes" id="UP000317646">
    <property type="component" value="Unassembled WGS sequence"/>
</dbReference>
<evidence type="ECO:0000256" key="1">
    <source>
        <dbReference type="SAM" id="Phobius"/>
    </source>
</evidence>
<name>A0A502GL67_9BACT</name>
<dbReference type="AlphaFoldDB" id="A0A502GL67"/>
<keyword evidence="1" id="KW-0472">Membrane</keyword>
<evidence type="ECO:0000313" key="2">
    <source>
        <dbReference type="EMBL" id="TPG62262.1"/>
    </source>
</evidence>
<evidence type="ECO:0000313" key="3">
    <source>
        <dbReference type="Proteomes" id="UP000317646"/>
    </source>
</evidence>
<comment type="caution">
    <text evidence="2">The sequence shown here is derived from an EMBL/GenBank/DDBJ whole genome shotgun (WGS) entry which is preliminary data.</text>
</comment>
<proteinExistence type="predicted"/>
<keyword evidence="1" id="KW-1133">Transmembrane helix</keyword>
<accession>A0A502GL67</accession>